<evidence type="ECO:0000313" key="1">
    <source>
        <dbReference type="EMBL" id="SEB34909.1"/>
    </source>
</evidence>
<sequence>METLFTIGLLVVVAAVAAAIWWRSQRKAAASRAGHWFKAFAAERGGTFGSGDGGPAPSFGVFHPTGRPLTGAPVDPWVEFRLGDRPVLGIDTNESYRNFDDHIHFRDLHVTQVRVPPGPELRIVPGRGVSMPTLPPDSPLDAEVARWLAANPRFGQREVVVANGAARTWGPGCATRQNLTAEARYLAELADHLPAALWNLSGGAR</sequence>
<dbReference type="RefSeq" id="WP_244170050.1">
    <property type="nucleotide sequence ID" value="NZ_FNSO01000002.1"/>
</dbReference>
<proteinExistence type="predicted"/>
<accession>A0A1H4ILF4</accession>
<dbReference type="AlphaFoldDB" id="A0A1H4ILF4"/>
<name>A0A1H4ILF4_9PSEU</name>
<keyword evidence="2" id="KW-1185">Reference proteome</keyword>
<reference evidence="2" key="1">
    <citation type="submission" date="2016-10" db="EMBL/GenBank/DDBJ databases">
        <authorList>
            <person name="Varghese N."/>
            <person name="Submissions S."/>
        </authorList>
    </citation>
    <scope>NUCLEOTIDE SEQUENCE [LARGE SCALE GENOMIC DNA]</scope>
    <source>
        <strain evidence="2">DSM 44544</strain>
    </source>
</reference>
<dbReference type="STRING" id="208445.SAMN04489727_1090"/>
<dbReference type="Proteomes" id="UP000199622">
    <property type="component" value="Unassembled WGS sequence"/>
</dbReference>
<organism evidence="1 2">
    <name type="scientific">Amycolatopsis tolypomycina</name>
    <dbReference type="NCBI Taxonomy" id="208445"/>
    <lineage>
        <taxon>Bacteria</taxon>
        <taxon>Bacillati</taxon>
        <taxon>Actinomycetota</taxon>
        <taxon>Actinomycetes</taxon>
        <taxon>Pseudonocardiales</taxon>
        <taxon>Pseudonocardiaceae</taxon>
        <taxon>Amycolatopsis</taxon>
    </lineage>
</organism>
<evidence type="ECO:0000313" key="2">
    <source>
        <dbReference type="Proteomes" id="UP000199622"/>
    </source>
</evidence>
<protein>
    <submittedName>
        <fullName evidence="1">Uncharacterized protein</fullName>
    </submittedName>
</protein>
<dbReference type="EMBL" id="FNSO01000002">
    <property type="protein sequence ID" value="SEB34909.1"/>
    <property type="molecule type" value="Genomic_DNA"/>
</dbReference>
<gene>
    <name evidence="1" type="ORF">SAMN04489727_1090</name>
</gene>